<evidence type="ECO:0000256" key="2">
    <source>
        <dbReference type="ARBA" id="ARBA00005695"/>
    </source>
</evidence>
<feature type="domain" description="Solute-binding protein family 5" evidence="5">
    <location>
        <begin position="81"/>
        <end position="446"/>
    </location>
</feature>
<protein>
    <submittedName>
        <fullName evidence="6">ABC-type transporter, periplasmic subunit</fullName>
    </submittedName>
</protein>
<dbReference type="RefSeq" id="WP_013684301.1">
    <property type="nucleotide sequence ID" value="NC_015320.1"/>
</dbReference>
<evidence type="ECO:0000256" key="1">
    <source>
        <dbReference type="ARBA" id="ARBA00004196"/>
    </source>
</evidence>
<dbReference type="GO" id="GO:0015833">
    <property type="term" value="P:peptide transport"/>
    <property type="evidence" value="ECO:0007669"/>
    <property type="project" value="TreeGrafter"/>
</dbReference>
<sequence>MKKLMKLAALVLVALLLLGCAGEEKVKEETKVTQTPEVQAAEEAKVEQVLKIGAVKDFKKATEGRSLVFETLVDVDRYGNPIPLLAESWDISDDGLTYTFHLRKGVKFHDGTPFDAKAAKFALEWCMNQGAAYAKYVDRVEIVDDYTIKVYLKEYYYPFLLDLASEFRSKIVSPTAVEPAWNTSGKLVKYIGTGQFKLVEYVKDQYAVLERNDEYWGTKPKLEKIVWKVIPDPHALVMALKAGDVDIIGAPEHHSAVPYEEVPKLQAEKDIEVSWQSYGRYQVIRFNCYVEPLNDVRVRKAINYAVDKETMVKELFAGIAEPANLPMCPWFKYGPADIEGYSYDPEKAKALLEEAGWVDSDGDGIREKDGKKLEVELLVPQGEANADAVAIYLQSELKKVGIKLNIVSLESSATWEKRKKGEFMMFVHHSGCIPWAPQGILWQNHYTKAGGYYKHYHSEELDELIKKVYTTRDDVKRNEYYQQIWKILNDEAAQLPLYDIVKVVAYKDYVKGYKHAATMYKMDLTNVEIVK</sequence>
<keyword evidence="3" id="KW-0813">Transport</keyword>
<dbReference type="GO" id="GO:0043190">
    <property type="term" value="C:ATP-binding cassette (ABC) transporter complex"/>
    <property type="evidence" value="ECO:0007669"/>
    <property type="project" value="InterPro"/>
</dbReference>
<dbReference type="SUPFAM" id="SSF53850">
    <property type="entry name" value="Periplasmic binding protein-like II"/>
    <property type="match status" value="1"/>
</dbReference>
<comment type="subcellular location">
    <subcellularLocation>
        <location evidence="1">Cell envelope</location>
    </subcellularLocation>
</comment>
<dbReference type="STRING" id="693661.Arcve_1645"/>
<dbReference type="PIRSF" id="PIRSF002741">
    <property type="entry name" value="MppA"/>
    <property type="match status" value="1"/>
</dbReference>
<dbReference type="InterPro" id="IPR000914">
    <property type="entry name" value="SBP_5_dom"/>
</dbReference>
<evidence type="ECO:0000313" key="7">
    <source>
        <dbReference type="Proteomes" id="UP000008136"/>
    </source>
</evidence>
<organism evidence="6 7">
    <name type="scientific">Archaeoglobus veneficus (strain DSM 11195 / SNP6)</name>
    <dbReference type="NCBI Taxonomy" id="693661"/>
    <lineage>
        <taxon>Archaea</taxon>
        <taxon>Methanobacteriati</taxon>
        <taxon>Methanobacteriota</taxon>
        <taxon>Archaeoglobi</taxon>
        <taxon>Archaeoglobales</taxon>
        <taxon>Archaeoglobaceae</taxon>
        <taxon>Archaeoglobus</taxon>
    </lineage>
</organism>
<dbReference type="GeneID" id="10394771"/>
<dbReference type="EMBL" id="CP002588">
    <property type="protein sequence ID" value="AEA47645.1"/>
    <property type="molecule type" value="Genomic_DNA"/>
</dbReference>
<dbReference type="eggNOG" id="arCOG01534">
    <property type="taxonomic scope" value="Archaea"/>
</dbReference>
<dbReference type="HOGENOM" id="CLU_017028_7_5_2"/>
<dbReference type="Gene3D" id="3.10.105.10">
    <property type="entry name" value="Dipeptide-binding Protein, Domain 3"/>
    <property type="match status" value="1"/>
</dbReference>
<evidence type="ECO:0000313" key="6">
    <source>
        <dbReference type="EMBL" id="AEA47645.1"/>
    </source>
</evidence>
<dbReference type="KEGG" id="ave:Arcve_1645"/>
<reference evidence="6 7" key="1">
    <citation type="submission" date="2011-03" db="EMBL/GenBank/DDBJ databases">
        <title>The complete genome of Archaeoglobus veneficus SNP6.</title>
        <authorList>
            <consortium name="US DOE Joint Genome Institute (JGI-PGF)"/>
            <person name="Lucas S."/>
            <person name="Copeland A."/>
            <person name="Lapidus A."/>
            <person name="Bruce D."/>
            <person name="Goodwin L."/>
            <person name="Pitluck S."/>
            <person name="Kyrpides N."/>
            <person name="Mavromatis K."/>
            <person name="Pagani I."/>
            <person name="Ivanova N."/>
            <person name="Mikhailova N."/>
            <person name="Lu M."/>
            <person name="Detter J.C."/>
            <person name="Tapia R."/>
            <person name="Han C."/>
            <person name="Land M."/>
            <person name="Hauser L."/>
            <person name="Markowitz V."/>
            <person name="Cheng J.-F."/>
            <person name="Hugenholtz P."/>
            <person name="Woyke T."/>
            <person name="Wu D."/>
            <person name="Spring S."/>
            <person name="Brambilla E."/>
            <person name="Klenk H.-P."/>
            <person name="Eisen J.A."/>
        </authorList>
    </citation>
    <scope>NUCLEOTIDE SEQUENCE [LARGE SCALE GENOMIC DNA]</scope>
    <source>
        <strain>SNP6</strain>
    </source>
</reference>
<dbReference type="PANTHER" id="PTHR30290:SF10">
    <property type="entry name" value="PERIPLASMIC OLIGOPEPTIDE-BINDING PROTEIN-RELATED"/>
    <property type="match status" value="1"/>
</dbReference>
<dbReference type="InterPro" id="IPR030678">
    <property type="entry name" value="Peptide/Ni-bd"/>
</dbReference>
<keyword evidence="7" id="KW-1185">Reference proteome</keyword>
<evidence type="ECO:0000256" key="4">
    <source>
        <dbReference type="ARBA" id="ARBA00022729"/>
    </source>
</evidence>
<dbReference type="PROSITE" id="PS01040">
    <property type="entry name" value="SBP_BACTERIAL_5"/>
    <property type="match status" value="1"/>
</dbReference>
<dbReference type="PANTHER" id="PTHR30290">
    <property type="entry name" value="PERIPLASMIC BINDING COMPONENT OF ABC TRANSPORTER"/>
    <property type="match status" value="1"/>
</dbReference>
<proteinExistence type="inferred from homology"/>
<evidence type="ECO:0000259" key="5">
    <source>
        <dbReference type="Pfam" id="PF00496"/>
    </source>
</evidence>
<dbReference type="Proteomes" id="UP000008136">
    <property type="component" value="Chromosome"/>
</dbReference>
<comment type="similarity">
    <text evidence="2">Belongs to the bacterial solute-binding protein 5 family.</text>
</comment>
<dbReference type="PROSITE" id="PS51257">
    <property type="entry name" value="PROKAR_LIPOPROTEIN"/>
    <property type="match status" value="1"/>
</dbReference>
<dbReference type="Gene3D" id="3.40.190.10">
    <property type="entry name" value="Periplasmic binding protein-like II"/>
    <property type="match status" value="1"/>
</dbReference>
<dbReference type="GO" id="GO:1904680">
    <property type="term" value="F:peptide transmembrane transporter activity"/>
    <property type="evidence" value="ECO:0007669"/>
    <property type="project" value="TreeGrafter"/>
</dbReference>
<dbReference type="Pfam" id="PF00496">
    <property type="entry name" value="SBP_bac_5"/>
    <property type="match status" value="1"/>
</dbReference>
<dbReference type="InterPro" id="IPR023765">
    <property type="entry name" value="SBP_5_CS"/>
</dbReference>
<dbReference type="GO" id="GO:0042597">
    <property type="term" value="C:periplasmic space"/>
    <property type="evidence" value="ECO:0007669"/>
    <property type="project" value="UniProtKB-ARBA"/>
</dbReference>
<dbReference type="AlphaFoldDB" id="F2KQ42"/>
<dbReference type="InterPro" id="IPR039424">
    <property type="entry name" value="SBP_5"/>
</dbReference>
<evidence type="ECO:0000256" key="3">
    <source>
        <dbReference type="ARBA" id="ARBA00022448"/>
    </source>
</evidence>
<gene>
    <name evidence="6" type="ordered locus">Arcve_1645</name>
</gene>
<keyword evidence="4" id="KW-0732">Signal</keyword>
<dbReference type="OrthoDB" id="194307at2157"/>
<name>F2KQ42_ARCVS</name>
<accession>F2KQ42</accession>